<evidence type="ECO:0000313" key="2">
    <source>
        <dbReference type="Proteomes" id="UP000006502"/>
    </source>
</evidence>
<organism evidence="1 2">
    <name type="scientific">Mycoplasma haematolamae (strain Purdue)</name>
    <dbReference type="NCBI Taxonomy" id="1212765"/>
    <lineage>
        <taxon>Bacteria</taxon>
        <taxon>Bacillati</taxon>
        <taxon>Mycoplasmatota</taxon>
        <taxon>Mollicutes</taxon>
        <taxon>Mycoplasmataceae</taxon>
        <taxon>Mycoplasma</taxon>
    </lineage>
</organism>
<keyword evidence="2" id="KW-1185">Reference proteome</keyword>
<gene>
    <name evidence="1" type="ordered locus">MHLP_03950</name>
</gene>
<dbReference type="Proteomes" id="UP000006502">
    <property type="component" value="Chromosome"/>
</dbReference>
<dbReference type="PATRIC" id="fig|1212765.3.peg.897"/>
<dbReference type="KEGG" id="mhl:MHLP_03950"/>
<dbReference type="AlphaFoldDB" id="I7BAM1"/>
<reference evidence="1 2" key="1">
    <citation type="journal article" date="2012" name="J. Bacteriol.">
        <title>Genome Sequence of "Candidatus Mycoplasma haemolamae" Strain Purdue, a Red Blood Cell Pathogen of Alpacas (Vicugna pacos) and Llamas (Lama glama).</title>
        <authorList>
            <person name="Guimaraes A.M."/>
            <person name="Toth B."/>
            <person name="Santos A.P."/>
            <person name="do Nascimento N.C."/>
            <person name="Kritchevsky J.E."/>
            <person name="Messick J.B."/>
        </authorList>
    </citation>
    <scope>NUCLEOTIDE SEQUENCE [LARGE SCALE GENOMIC DNA]</scope>
    <source>
        <strain evidence="1 2">Purdue</strain>
    </source>
</reference>
<sequence length="165" mass="17765">MGIGKLFCSIAVGAGTIGGGGTCIVLDKVGYFEQAQPNLVSSTGPKAELGKNVSFKVTVNSDEVLAQDCMAQPDKYMFLWIERDTANLEDFQLVCSSIAQQRVGEVPRYADLTEVSGSLGDFKCTFKGLDETEASDKKAYKYECLGGNPLLKGEKKGDYIALKRG</sequence>
<dbReference type="STRING" id="1212765.MHLP_03950"/>
<dbReference type="EMBL" id="CP003731">
    <property type="protein sequence ID" value="AFO52370.1"/>
    <property type="molecule type" value="Genomic_DNA"/>
</dbReference>
<dbReference type="HOGENOM" id="CLU_132059_0_0_14"/>
<evidence type="ECO:0000313" key="1">
    <source>
        <dbReference type="EMBL" id="AFO52370.1"/>
    </source>
</evidence>
<protein>
    <submittedName>
        <fullName evidence="1">Uncharacterized protein</fullName>
    </submittedName>
</protein>
<proteinExistence type="predicted"/>
<name>I7BAM1_MYCHA</name>
<reference evidence="2" key="2">
    <citation type="submission" date="2012-07" db="EMBL/GenBank/DDBJ databases">
        <title>Complete genome sequence of 'Candidatus Mycoplasma haemolamae'.</title>
        <authorList>
            <person name="Guimaraes A.M.S."/>
            <person name="Toth B."/>
            <person name="Santos A.P."/>
            <person name="Nascimento N.C."/>
            <person name="Sojka J.E."/>
            <person name="Messick J.B."/>
        </authorList>
    </citation>
    <scope>NUCLEOTIDE SEQUENCE [LARGE SCALE GENOMIC DNA]</scope>
    <source>
        <strain evidence="2">Purdue</strain>
    </source>
</reference>
<accession>I7BAM1</accession>